<dbReference type="GO" id="GO:0008234">
    <property type="term" value="F:cysteine-type peptidase activity"/>
    <property type="evidence" value="ECO:0007669"/>
    <property type="project" value="UniProtKB-KW"/>
</dbReference>
<keyword evidence="3" id="KW-0378">Hydrolase</keyword>
<dbReference type="PANTHER" id="PTHR47053">
    <property type="entry name" value="MUREIN DD-ENDOPEPTIDASE MEPH-RELATED"/>
    <property type="match status" value="1"/>
</dbReference>
<proteinExistence type="inferred from homology"/>
<keyword evidence="4" id="KW-0788">Thiol protease</keyword>
<dbReference type="Proteomes" id="UP000285376">
    <property type="component" value="Unassembled WGS sequence"/>
</dbReference>
<dbReference type="Gene3D" id="3.90.1720.10">
    <property type="entry name" value="endopeptidase domain like (from Nostoc punctiforme)"/>
    <property type="match status" value="1"/>
</dbReference>
<evidence type="ECO:0000313" key="7">
    <source>
        <dbReference type="EMBL" id="RHW45761.1"/>
    </source>
</evidence>
<organism evidence="7 8">
    <name type="scientific">Dermacoccus abyssi</name>
    <dbReference type="NCBI Taxonomy" id="322596"/>
    <lineage>
        <taxon>Bacteria</taxon>
        <taxon>Bacillati</taxon>
        <taxon>Actinomycetota</taxon>
        <taxon>Actinomycetes</taxon>
        <taxon>Micrococcales</taxon>
        <taxon>Dermacoccaceae</taxon>
        <taxon>Dermacoccus</taxon>
    </lineage>
</organism>
<dbReference type="AlphaFoldDB" id="A0A417Z4Y1"/>
<name>A0A417Z4Y1_9MICO</name>
<dbReference type="EMBL" id="QWLM01000008">
    <property type="protein sequence ID" value="RHW45761.1"/>
    <property type="molecule type" value="Genomic_DNA"/>
</dbReference>
<dbReference type="Pfam" id="PF00877">
    <property type="entry name" value="NLPC_P60"/>
    <property type="match status" value="1"/>
</dbReference>
<evidence type="ECO:0000256" key="4">
    <source>
        <dbReference type="ARBA" id="ARBA00022807"/>
    </source>
</evidence>
<feature type="compositionally biased region" description="Basic and acidic residues" evidence="5">
    <location>
        <begin position="118"/>
        <end position="137"/>
    </location>
</feature>
<evidence type="ECO:0000256" key="2">
    <source>
        <dbReference type="ARBA" id="ARBA00022670"/>
    </source>
</evidence>
<keyword evidence="2" id="KW-0645">Protease</keyword>
<feature type="region of interest" description="Disordered" evidence="5">
    <location>
        <begin position="1"/>
        <end position="20"/>
    </location>
</feature>
<evidence type="ECO:0000256" key="3">
    <source>
        <dbReference type="ARBA" id="ARBA00022801"/>
    </source>
</evidence>
<feature type="compositionally biased region" description="Polar residues" evidence="5">
    <location>
        <begin position="94"/>
        <end position="103"/>
    </location>
</feature>
<evidence type="ECO:0000313" key="8">
    <source>
        <dbReference type="Proteomes" id="UP000285376"/>
    </source>
</evidence>
<comment type="similarity">
    <text evidence="1">Belongs to the peptidase C40 family.</text>
</comment>
<dbReference type="SUPFAM" id="SSF54001">
    <property type="entry name" value="Cysteine proteinases"/>
    <property type="match status" value="1"/>
</dbReference>
<feature type="compositionally biased region" description="Basic residues" evidence="5">
    <location>
        <begin position="81"/>
        <end position="93"/>
    </location>
</feature>
<evidence type="ECO:0000256" key="5">
    <source>
        <dbReference type="SAM" id="MobiDB-lite"/>
    </source>
</evidence>
<gene>
    <name evidence="7" type="ORF">D1832_08675</name>
</gene>
<dbReference type="RefSeq" id="WP_118913505.1">
    <property type="nucleotide sequence ID" value="NZ_CBCRVH010000009.1"/>
</dbReference>
<dbReference type="InterPro" id="IPR051202">
    <property type="entry name" value="Peptidase_C40"/>
</dbReference>
<feature type="compositionally biased region" description="Low complexity" evidence="5">
    <location>
        <begin position="161"/>
        <end position="185"/>
    </location>
</feature>
<reference evidence="7 8" key="1">
    <citation type="submission" date="2018-08" db="EMBL/GenBank/DDBJ databases">
        <title>Whole genome sequence analysis of Dermacoccus abyssi bacteria isolated from Deep Mariana trench Micromonospora spp reveals genes involved in the environmental adaptation and production of secondary metabolites.</title>
        <authorList>
            <person name="Abdel-Mageed W.M."/>
            <person name="Lehri B."/>
            <person name="Nouioui I."/>
            <person name="Goodfellow I."/>
            <person name="Jaspars M."/>
            <person name="Karlyshev A."/>
        </authorList>
    </citation>
    <scope>NUCLEOTIDE SEQUENCE [LARGE SCALE GENOMIC DNA]</scope>
    <source>
        <strain evidence="7 8">MT1.1</strain>
    </source>
</reference>
<comment type="caution">
    <text evidence="7">The sequence shown here is derived from an EMBL/GenBank/DDBJ whole genome shotgun (WGS) entry which is preliminary data.</text>
</comment>
<feature type="compositionally biased region" description="Low complexity" evidence="5">
    <location>
        <begin position="108"/>
        <end position="117"/>
    </location>
</feature>
<dbReference type="PROSITE" id="PS51935">
    <property type="entry name" value="NLPC_P60"/>
    <property type="match status" value="1"/>
</dbReference>
<protein>
    <submittedName>
        <fullName evidence="7">Peptidoglycan endopeptidase</fullName>
    </submittedName>
</protein>
<dbReference type="PANTHER" id="PTHR47053:SF1">
    <property type="entry name" value="MUREIN DD-ENDOPEPTIDASE MEPH-RELATED"/>
    <property type="match status" value="1"/>
</dbReference>
<feature type="region of interest" description="Disordered" evidence="5">
    <location>
        <begin position="81"/>
        <end position="185"/>
    </location>
</feature>
<dbReference type="InterPro" id="IPR000064">
    <property type="entry name" value="NLP_P60_dom"/>
</dbReference>
<evidence type="ECO:0000259" key="6">
    <source>
        <dbReference type="PROSITE" id="PS51935"/>
    </source>
</evidence>
<evidence type="ECO:0000256" key="1">
    <source>
        <dbReference type="ARBA" id="ARBA00007074"/>
    </source>
</evidence>
<dbReference type="GO" id="GO:0006508">
    <property type="term" value="P:proteolysis"/>
    <property type="evidence" value="ECO:0007669"/>
    <property type="project" value="UniProtKB-KW"/>
</dbReference>
<dbReference type="InterPro" id="IPR038765">
    <property type="entry name" value="Papain-like_cys_pep_sf"/>
</dbReference>
<accession>A0A417Z4Y1</accession>
<feature type="domain" description="NlpC/P60" evidence="6">
    <location>
        <begin position="207"/>
        <end position="315"/>
    </location>
</feature>
<sequence>MSTQKTIGRHAQSKNPRSLTRVSAAVTVTGGLVAGLAATGSSAGAAPTTPRQEAVRAATTPLELKTVTPAKSLVVKQAKKAAATKKSTLKKASRTQVRQALTQRNERATQALAAQRKAAQERREARAAAKEREERQQLNRTQVRRTVTQHRTPNQRNAYGQQRQRPAATATTQRTRPAATATTQRTRQYTVNTAATRMTNQKASAATPSRSGVVAIASRYTGIRYTWGGSTPATGLDCSGFVAYVFKQIGVNLPHQSGLIRAMTTPVSNPRPGDLVYSPGHIGIYAGNGMSYEARQAGMPSGLYPVVRGSSYGRL</sequence>
<feature type="compositionally biased region" description="Low complexity" evidence="5">
    <location>
        <begin position="138"/>
        <end position="152"/>
    </location>
</feature>